<dbReference type="EMBL" id="JAGQLG010000064">
    <property type="protein sequence ID" value="MCA9382123.1"/>
    <property type="molecule type" value="Genomic_DNA"/>
</dbReference>
<name>A0A955RI15_9BACT</name>
<reference evidence="1" key="1">
    <citation type="submission" date="2020-04" db="EMBL/GenBank/DDBJ databases">
        <authorList>
            <person name="Zhang T."/>
        </authorList>
    </citation>
    <scope>NUCLEOTIDE SEQUENCE</scope>
    <source>
        <strain evidence="1">HKST-UBA10</strain>
    </source>
</reference>
<sequence length="85" mass="9396">MPSPASNDEESKVTKVYQDKSDYEEGLKKMGKEGWTAVSVKIMRRGRAITGDLPDSYVVFYKKTSDISTSKNGFLDKLKKGLGAS</sequence>
<proteinExistence type="predicted"/>
<comment type="caution">
    <text evidence="1">The sequence shown here is derived from an EMBL/GenBank/DDBJ whole genome shotgun (WGS) entry which is preliminary data.</text>
</comment>
<dbReference type="Proteomes" id="UP000782843">
    <property type="component" value="Unassembled WGS sequence"/>
</dbReference>
<dbReference type="AlphaFoldDB" id="A0A955RI15"/>
<protein>
    <submittedName>
        <fullName evidence="1">Uncharacterized protein</fullName>
    </submittedName>
</protein>
<gene>
    <name evidence="1" type="ORF">KC660_01805</name>
</gene>
<reference evidence="1" key="2">
    <citation type="journal article" date="2021" name="Microbiome">
        <title>Successional dynamics and alternative stable states in a saline activated sludge microbial community over 9 years.</title>
        <authorList>
            <person name="Wang Y."/>
            <person name="Ye J."/>
            <person name="Ju F."/>
            <person name="Liu L."/>
            <person name="Boyd J.A."/>
            <person name="Deng Y."/>
            <person name="Parks D.H."/>
            <person name="Jiang X."/>
            <person name="Yin X."/>
            <person name="Woodcroft B.J."/>
            <person name="Tyson G.W."/>
            <person name="Hugenholtz P."/>
            <person name="Polz M.F."/>
            <person name="Zhang T."/>
        </authorList>
    </citation>
    <scope>NUCLEOTIDE SEQUENCE</scope>
    <source>
        <strain evidence="1">HKST-UBA10</strain>
    </source>
</reference>
<organism evidence="1 2">
    <name type="scientific">Candidatus Dojkabacteria bacterium</name>
    <dbReference type="NCBI Taxonomy" id="2099670"/>
    <lineage>
        <taxon>Bacteria</taxon>
        <taxon>Candidatus Dojkabacteria</taxon>
    </lineage>
</organism>
<evidence type="ECO:0000313" key="2">
    <source>
        <dbReference type="Proteomes" id="UP000782843"/>
    </source>
</evidence>
<accession>A0A955RI15</accession>
<evidence type="ECO:0000313" key="1">
    <source>
        <dbReference type="EMBL" id="MCA9382123.1"/>
    </source>
</evidence>